<accession>A0A1D1UVA7</accession>
<name>A0A1D1UVA7_RAMVA</name>
<comment type="caution">
    <text evidence="1">The sequence shown here is derived from an EMBL/GenBank/DDBJ whole genome shotgun (WGS) entry which is preliminary data.</text>
</comment>
<sequence>MLFKIGSRTIKKFVSRNYTNELADINQTATEFVAEAKLITLAADPTNAFNMDQSSFNYEMHRGRNLHYRGAKNIEAGGQSINSTTHSFMIQPVVSMSGEWKVPVFFLVMQESGGKFGPIVAKKVKSVTRKCGNV</sequence>
<proteinExistence type="predicted"/>
<protein>
    <submittedName>
        <fullName evidence="1">Uncharacterized protein</fullName>
    </submittedName>
</protein>
<keyword evidence="2" id="KW-1185">Reference proteome</keyword>
<dbReference type="OrthoDB" id="10051656at2759"/>
<evidence type="ECO:0000313" key="2">
    <source>
        <dbReference type="Proteomes" id="UP000186922"/>
    </source>
</evidence>
<evidence type="ECO:0000313" key="1">
    <source>
        <dbReference type="EMBL" id="GAU92385.1"/>
    </source>
</evidence>
<dbReference type="EMBL" id="BDGG01000002">
    <property type="protein sequence ID" value="GAU92385.1"/>
    <property type="molecule type" value="Genomic_DNA"/>
</dbReference>
<reference evidence="1 2" key="1">
    <citation type="journal article" date="2016" name="Nat. Commun.">
        <title>Extremotolerant tardigrade genome and improved radiotolerance of human cultured cells by tardigrade-unique protein.</title>
        <authorList>
            <person name="Hashimoto T."/>
            <person name="Horikawa D.D."/>
            <person name="Saito Y."/>
            <person name="Kuwahara H."/>
            <person name="Kozuka-Hata H."/>
            <person name="Shin-I T."/>
            <person name="Minakuchi Y."/>
            <person name="Ohishi K."/>
            <person name="Motoyama A."/>
            <person name="Aizu T."/>
            <person name="Enomoto A."/>
            <person name="Kondo K."/>
            <person name="Tanaka S."/>
            <person name="Hara Y."/>
            <person name="Koshikawa S."/>
            <person name="Sagara H."/>
            <person name="Miura T."/>
            <person name="Yokobori S."/>
            <person name="Miyagawa K."/>
            <person name="Suzuki Y."/>
            <person name="Kubo T."/>
            <person name="Oyama M."/>
            <person name="Kohara Y."/>
            <person name="Fujiyama A."/>
            <person name="Arakawa K."/>
            <person name="Katayama T."/>
            <person name="Toyoda A."/>
            <person name="Kunieda T."/>
        </authorList>
    </citation>
    <scope>NUCLEOTIDE SEQUENCE [LARGE SCALE GENOMIC DNA]</scope>
    <source>
        <strain evidence="1 2">YOKOZUNA-1</strain>
    </source>
</reference>
<dbReference type="AlphaFoldDB" id="A0A1D1UVA7"/>
<dbReference type="Proteomes" id="UP000186922">
    <property type="component" value="Unassembled WGS sequence"/>
</dbReference>
<organism evidence="1 2">
    <name type="scientific">Ramazzottius varieornatus</name>
    <name type="common">Water bear</name>
    <name type="synonym">Tardigrade</name>
    <dbReference type="NCBI Taxonomy" id="947166"/>
    <lineage>
        <taxon>Eukaryota</taxon>
        <taxon>Metazoa</taxon>
        <taxon>Ecdysozoa</taxon>
        <taxon>Tardigrada</taxon>
        <taxon>Eutardigrada</taxon>
        <taxon>Parachela</taxon>
        <taxon>Hypsibioidea</taxon>
        <taxon>Ramazzottiidae</taxon>
        <taxon>Ramazzottius</taxon>
    </lineage>
</organism>
<gene>
    <name evidence="1" type="primary">RvY_04470</name>
    <name evidence="1" type="synonym">RvY_04470.1</name>
    <name evidence="1" type="ORF">RvY_04470-1</name>
</gene>